<dbReference type="EMBL" id="JARK01001470">
    <property type="protein sequence ID" value="EYB98076.1"/>
    <property type="molecule type" value="Genomic_DNA"/>
</dbReference>
<evidence type="ECO:0008006" key="3">
    <source>
        <dbReference type="Google" id="ProtNLM"/>
    </source>
</evidence>
<evidence type="ECO:0000313" key="1">
    <source>
        <dbReference type="EMBL" id="EYB98076.1"/>
    </source>
</evidence>
<keyword evidence="2" id="KW-1185">Reference proteome</keyword>
<dbReference type="AlphaFoldDB" id="A0A016T633"/>
<reference evidence="2" key="1">
    <citation type="journal article" date="2015" name="Nat. Genet.">
        <title>The genome and transcriptome of the zoonotic hookworm Ancylostoma ceylanicum identify infection-specific gene families.</title>
        <authorList>
            <person name="Schwarz E.M."/>
            <person name="Hu Y."/>
            <person name="Antoshechkin I."/>
            <person name="Miller M.M."/>
            <person name="Sternberg P.W."/>
            <person name="Aroian R.V."/>
        </authorList>
    </citation>
    <scope>NUCLEOTIDE SEQUENCE</scope>
    <source>
        <strain evidence="2">HY135</strain>
    </source>
</reference>
<accession>A0A016T633</accession>
<dbReference type="STRING" id="53326.A0A016T633"/>
<dbReference type="OrthoDB" id="446723at2759"/>
<dbReference type="SUPFAM" id="SSF53474">
    <property type="entry name" value="alpha/beta-Hydrolases"/>
    <property type="match status" value="1"/>
</dbReference>
<sequence>MATPQALFPRKASTPIYEQFTIMCVKQRQIKRYIRVIERNLSFIKKIVRDLQIVLLGYSIGTTAVIDLASTHPDSLAGVILVAPFTSGLRLLGNQPKREKTHFFDRFVS</sequence>
<comment type="caution">
    <text evidence="1">The sequence shown here is derived from an EMBL/GenBank/DDBJ whole genome shotgun (WGS) entry which is preliminary data.</text>
</comment>
<evidence type="ECO:0000313" key="2">
    <source>
        <dbReference type="Proteomes" id="UP000024635"/>
    </source>
</evidence>
<proteinExistence type="predicted"/>
<gene>
    <name evidence="1" type="primary">Acey_s0134.g1835</name>
    <name evidence="1" type="ORF">Y032_0134g1835</name>
</gene>
<dbReference type="InterPro" id="IPR029058">
    <property type="entry name" value="AB_hydrolase_fold"/>
</dbReference>
<organism evidence="1 2">
    <name type="scientific">Ancylostoma ceylanicum</name>
    <dbReference type="NCBI Taxonomy" id="53326"/>
    <lineage>
        <taxon>Eukaryota</taxon>
        <taxon>Metazoa</taxon>
        <taxon>Ecdysozoa</taxon>
        <taxon>Nematoda</taxon>
        <taxon>Chromadorea</taxon>
        <taxon>Rhabditida</taxon>
        <taxon>Rhabditina</taxon>
        <taxon>Rhabditomorpha</taxon>
        <taxon>Strongyloidea</taxon>
        <taxon>Ancylostomatidae</taxon>
        <taxon>Ancylostomatinae</taxon>
        <taxon>Ancylostoma</taxon>
    </lineage>
</organism>
<protein>
    <recommendedName>
        <fullName evidence="3">Serine aminopeptidase S33 domain-containing protein</fullName>
    </recommendedName>
</protein>
<dbReference type="Proteomes" id="UP000024635">
    <property type="component" value="Unassembled WGS sequence"/>
</dbReference>
<dbReference type="Gene3D" id="3.40.50.1820">
    <property type="entry name" value="alpha/beta hydrolase"/>
    <property type="match status" value="1"/>
</dbReference>
<name>A0A016T633_9BILA</name>